<gene>
    <name evidence="1" type="ORF">PHYBLDRAFT_60288</name>
</gene>
<proteinExistence type="predicted"/>
<accession>A0A167LG96</accession>
<dbReference type="Proteomes" id="UP000077315">
    <property type="component" value="Unassembled WGS sequence"/>
</dbReference>
<dbReference type="GeneID" id="29001528"/>
<evidence type="ECO:0000313" key="1">
    <source>
        <dbReference type="EMBL" id="OAD70388.1"/>
    </source>
</evidence>
<name>A0A167LG96_PHYB8</name>
<sequence>MLSSTSKVAVHAENQGCTSKNRVKLFEAVFLQFNSTVKVQISIKNLIYSPFLVFTYCQLCFFSLLAEKLGSIFTIEPNTEDSIVHKGLQSKSMFKVQSSKFKETFLSELHVVSTIKARNPGSTLQHGLKIHKLLGYVCINNDTYPVFSRPKSAINVLLYIIGNRYSKFYELLFTVYSSFLLFKTYNVKSQGSAINPSFRTYKPI</sequence>
<dbReference type="InParanoid" id="A0A167LG96"/>
<dbReference type="VEuPathDB" id="FungiDB:PHYBLDRAFT_60288"/>
<dbReference type="RefSeq" id="XP_018288428.1">
    <property type="nucleotide sequence ID" value="XM_018440622.1"/>
</dbReference>
<reference evidence="2" key="1">
    <citation type="submission" date="2015-06" db="EMBL/GenBank/DDBJ databases">
        <title>Expansion of signal transduction pathways in fungi by whole-genome duplication.</title>
        <authorList>
            <consortium name="DOE Joint Genome Institute"/>
            <person name="Corrochano L.M."/>
            <person name="Kuo A."/>
            <person name="Marcet-Houben M."/>
            <person name="Polaino S."/>
            <person name="Salamov A."/>
            <person name="Villalobos J.M."/>
            <person name="Alvarez M.I."/>
            <person name="Avalos J."/>
            <person name="Benito E.P."/>
            <person name="Benoit I."/>
            <person name="Burger G."/>
            <person name="Camino L.P."/>
            <person name="Canovas D."/>
            <person name="Cerda-Olmedo E."/>
            <person name="Cheng J.-F."/>
            <person name="Dominguez A."/>
            <person name="Elias M."/>
            <person name="Eslava A.P."/>
            <person name="Glaser F."/>
            <person name="Grimwood J."/>
            <person name="Gutierrez G."/>
            <person name="Heitman J."/>
            <person name="Henrissat B."/>
            <person name="Iturriaga E.A."/>
            <person name="Lang B.F."/>
            <person name="Lavin J.L."/>
            <person name="Lee S."/>
            <person name="Li W."/>
            <person name="Lindquist E."/>
            <person name="Lopez-Garcia S."/>
            <person name="Luque E.M."/>
            <person name="Marcos A.T."/>
            <person name="Martin J."/>
            <person name="McCluskey K."/>
            <person name="Medina H.R."/>
            <person name="Miralles-Duran A."/>
            <person name="Miyazaki A."/>
            <person name="Munoz-Torres E."/>
            <person name="Oguiza J.A."/>
            <person name="Ohm R."/>
            <person name="Olmedo M."/>
            <person name="Orejas M."/>
            <person name="Ortiz-Castellanos L."/>
            <person name="Pisabarro A.G."/>
            <person name="Rodriguez-Romero J."/>
            <person name="Ruiz-Herrera J."/>
            <person name="Ruiz-Vazquez R."/>
            <person name="Sanz C."/>
            <person name="Schackwitz W."/>
            <person name="Schmutz J."/>
            <person name="Shahriari M."/>
            <person name="Shelest E."/>
            <person name="Silva-Franco F."/>
            <person name="Soanes D."/>
            <person name="Syed K."/>
            <person name="Tagua V.G."/>
            <person name="Talbot N.J."/>
            <person name="Thon M."/>
            <person name="De vries R.P."/>
            <person name="Wiebenga A."/>
            <person name="Yadav J.S."/>
            <person name="Braun E.L."/>
            <person name="Baker S."/>
            <person name="Garre V."/>
            <person name="Horwitz B."/>
            <person name="Torres-Martinez S."/>
            <person name="Idnurm A."/>
            <person name="Herrera-Estrella A."/>
            <person name="Gabaldon T."/>
            <person name="Grigoriev I.V."/>
        </authorList>
    </citation>
    <scope>NUCLEOTIDE SEQUENCE [LARGE SCALE GENOMIC DNA]</scope>
    <source>
        <strain evidence="2">NRRL 1555(-)</strain>
    </source>
</reference>
<dbReference type="AlphaFoldDB" id="A0A167LG96"/>
<protein>
    <submittedName>
        <fullName evidence="1">Uncharacterized protein</fullName>
    </submittedName>
</protein>
<evidence type="ECO:0000313" key="2">
    <source>
        <dbReference type="Proteomes" id="UP000077315"/>
    </source>
</evidence>
<keyword evidence="2" id="KW-1185">Reference proteome</keyword>
<dbReference type="EMBL" id="KV440989">
    <property type="protein sequence ID" value="OAD70388.1"/>
    <property type="molecule type" value="Genomic_DNA"/>
</dbReference>
<organism evidence="1 2">
    <name type="scientific">Phycomyces blakesleeanus (strain ATCC 8743b / DSM 1359 / FGSC 10004 / NBRC 33097 / NRRL 1555)</name>
    <dbReference type="NCBI Taxonomy" id="763407"/>
    <lineage>
        <taxon>Eukaryota</taxon>
        <taxon>Fungi</taxon>
        <taxon>Fungi incertae sedis</taxon>
        <taxon>Mucoromycota</taxon>
        <taxon>Mucoromycotina</taxon>
        <taxon>Mucoromycetes</taxon>
        <taxon>Mucorales</taxon>
        <taxon>Phycomycetaceae</taxon>
        <taxon>Phycomyces</taxon>
    </lineage>
</organism>